<dbReference type="PANTHER" id="PTHR48021">
    <property type="match status" value="1"/>
</dbReference>
<comment type="subcellular location">
    <subcellularLocation>
        <location evidence="1">Membrane</location>
        <topology evidence="1">Multi-pass membrane protein</topology>
    </subcellularLocation>
</comment>
<dbReference type="Gene3D" id="1.20.1250.20">
    <property type="entry name" value="MFS general substrate transporter like domains"/>
    <property type="match status" value="2"/>
</dbReference>
<name>A0A8J5XS72_DIALT</name>
<dbReference type="InterPro" id="IPR036259">
    <property type="entry name" value="MFS_trans_sf"/>
</dbReference>
<dbReference type="InterPro" id="IPR050549">
    <property type="entry name" value="MFS_Trehalose_Transporter"/>
</dbReference>
<dbReference type="PRINTS" id="PR00171">
    <property type="entry name" value="SUGRTRNSPORT"/>
</dbReference>
<dbReference type="OMA" id="EACFRLP"/>
<dbReference type="Proteomes" id="UP000751190">
    <property type="component" value="Unassembled WGS sequence"/>
</dbReference>
<dbReference type="InterPro" id="IPR005829">
    <property type="entry name" value="Sugar_transporter_CS"/>
</dbReference>
<feature type="transmembrane region" description="Helical" evidence="6">
    <location>
        <begin position="25"/>
        <end position="46"/>
    </location>
</feature>
<gene>
    <name evidence="8" type="ORF">KFE25_002896</name>
</gene>
<evidence type="ECO:0000256" key="2">
    <source>
        <dbReference type="ARBA" id="ARBA00022692"/>
    </source>
</evidence>
<dbReference type="OrthoDB" id="6612291at2759"/>
<keyword evidence="2 6" id="KW-0812">Transmembrane</keyword>
<dbReference type="InterPro" id="IPR005828">
    <property type="entry name" value="MFS_sugar_transport-like"/>
</dbReference>
<feature type="transmembrane region" description="Helical" evidence="6">
    <location>
        <begin position="178"/>
        <end position="200"/>
    </location>
</feature>
<dbReference type="GO" id="GO:0016020">
    <property type="term" value="C:membrane"/>
    <property type="evidence" value="ECO:0007669"/>
    <property type="project" value="UniProtKB-SubCell"/>
</dbReference>
<dbReference type="Pfam" id="PF00083">
    <property type="entry name" value="Sugar_tr"/>
    <property type="match status" value="2"/>
</dbReference>
<feature type="transmembrane region" description="Helical" evidence="6">
    <location>
        <begin position="466"/>
        <end position="487"/>
    </location>
</feature>
<evidence type="ECO:0000256" key="4">
    <source>
        <dbReference type="ARBA" id="ARBA00023136"/>
    </source>
</evidence>
<protein>
    <recommendedName>
        <fullName evidence="7">Major facilitator superfamily (MFS) profile domain-containing protein</fullName>
    </recommendedName>
</protein>
<evidence type="ECO:0000259" key="7">
    <source>
        <dbReference type="PROSITE" id="PS50850"/>
    </source>
</evidence>
<feature type="region of interest" description="Disordered" evidence="5">
    <location>
        <begin position="360"/>
        <end position="388"/>
    </location>
</feature>
<feature type="transmembrane region" description="Helical" evidence="6">
    <location>
        <begin position="493"/>
        <end position="517"/>
    </location>
</feature>
<feature type="transmembrane region" description="Helical" evidence="6">
    <location>
        <begin position="432"/>
        <end position="454"/>
    </location>
</feature>
<feature type="transmembrane region" description="Helical" evidence="6">
    <location>
        <begin position="403"/>
        <end position="426"/>
    </location>
</feature>
<dbReference type="PROSITE" id="PS50850">
    <property type="entry name" value="MFS"/>
    <property type="match status" value="1"/>
</dbReference>
<evidence type="ECO:0000313" key="9">
    <source>
        <dbReference type="Proteomes" id="UP000751190"/>
    </source>
</evidence>
<evidence type="ECO:0000256" key="5">
    <source>
        <dbReference type="SAM" id="MobiDB-lite"/>
    </source>
</evidence>
<reference evidence="8" key="1">
    <citation type="submission" date="2021-05" db="EMBL/GenBank/DDBJ databases">
        <title>The genome of the haptophyte Pavlova lutheri (Diacronema luteri, Pavlovales) - a model for lipid biosynthesis in eukaryotic algae.</title>
        <authorList>
            <person name="Hulatt C.J."/>
            <person name="Posewitz M.C."/>
        </authorList>
    </citation>
    <scope>NUCLEOTIDE SEQUENCE</scope>
    <source>
        <strain evidence="8">NIVA-4/92</strain>
    </source>
</reference>
<feature type="transmembrane region" description="Helical" evidence="6">
    <location>
        <begin position="154"/>
        <end position="172"/>
    </location>
</feature>
<evidence type="ECO:0000256" key="6">
    <source>
        <dbReference type="SAM" id="Phobius"/>
    </source>
</evidence>
<keyword evidence="3 6" id="KW-1133">Transmembrane helix</keyword>
<dbReference type="SUPFAM" id="SSF103473">
    <property type="entry name" value="MFS general substrate transporter"/>
    <property type="match status" value="1"/>
</dbReference>
<proteinExistence type="predicted"/>
<feature type="domain" description="Major facilitator superfamily (MFS) profile" evidence="7">
    <location>
        <begin position="29"/>
        <end position="584"/>
    </location>
</feature>
<dbReference type="PANTHER" id="PTHR48021:SF1">
    <property type="entry name" value="GH07001P-RELATED"/>
    <property type="match status" value="1"/>
</dbReference>
<dbReference type="AlphaFoldDB" id="A0A8J5XS72"/>
<feature type="transmembrane region" description="Helical" evidence="6">
    <location>
        <begin position="96"/>
        <end position="115"/>
    </location>
</feature>
<feature type="compositionally biased region" description="Pro residues" evidence="5">
    <location>
        <begin position="364"/>
        <end position="373"/>
    </location>
</feature>
<feature type="transmembrane region" description="Helical" evidence="6">
    <location>
        <begin position="58"/>
        <end position="84"/>
    </location>
</feature>
<keyword evidence="4 6" id="KW-0472">Membrane</keyword>
<sequence length="598" mass="60792">MSDGRDVPLLALANARASSRPRRAVVLRAVAAVALLPLSFGYTIGFTSPALAQLSEELSLSAFAGSAFASLVNVGAMVGAIAAWRLSDALGRQRTIALWAGATIVGYLLIAAAPAGAVGLVIGRVVAGCAIGGSSVTVNVYVAEVSPPELRGALGAVFQCAVTLGILAVYGLGLVVRWRALAIIGAAPPLLLLLAARALVPETPRWLLLVKGDLPGARRAMVHLRAGADDESVDDELEDLARAQPADVDDDDAVRARNYAPPSLSEADCCGRGAAHDERPNPRATGAAAHAERSGVLSDEAMSAAVAVAEQESCAEPCEAHAAQPQQQQEASAGPDVGAQAAADGDVEAHAGVDDAVARRAAPAPEPRAPPGAAPRVSARGAASQPPPLPSLCGADRWVLRPLAISMCLMLLQQGSGINAVIFFAQRILADAGYAAPSAALAVAAAQAVVTALAAPLMDSIGRRPLLISAASGMCASQAVIAAFFLNGARQPALALCGLCGAVASFSLGLGAIPWSLMGEVFPQRARGIASSAATLCNWSASFAVTLSFDALVRALGAGGLFALYAGVCALAALFVAAVVPETRGRTLEQIERHFRQL</sequence>
<dbReference type="PROSITE" id="PS00216">
    <property type="entry name" value="SUGAR_TRANSPORT_1"/>
    <property type="match status" value="1"/>
</dbReference>
<dbReference type="InterPro" id="IPR020846">
    <property type="entry name" value="MFS_dom"/>
</dbReference>
<feature type="region of interest" description="Disordered" evidence="5">
    <location>
        <begin position="259"/>
        <end position="296"/>
    </location>
</feature>
<feature type="compositionally biased region" description="Low complexity" evidence="5">
    <location>
        <begin position="374"/>
        <end position="384"/>
    </location>
</feature>
<dbReference type="EMBL" id="JAGTXO010000010">
    <property type="protein sequence ID" value="KAG8465589.1"/>
    <property type="molecule type" value="Genomic_DNA"/>
</dbReference>
<dbReference type="InterPro" id="IPR003663">
    <property type="entry name" value="Sugar/inositol_transpt"/>
</dbReference>
<feature type="region of interest" description="Disordered" evidence="5">
    <location>
        <begin position="317"/>
        <end position="342"/>
    </location>
</feature>
<comment type="caution">
    <text evidence="8">The sequence shown here is derived from an EMBL/GenBank/DDBJ whole genome shotgun (WGS) entry which is preliminary data.</text>
</comment>
<evidence type="ECO:0000256" key="1">
    <source>
        <dbReference type="ARBA" id="ARBA00004141"/>
    </source>
</evidence>
<feature type="transmembrane region" description="Helical" evidence="6">
    <location>
        <begin position="555"/>
        <end position="580"/>
    </location>
</feature>
<organism evidence="8 9">
    <name type="scientific">Diacronema lutheri</name>
    <name type="common">Unicellular marine alga</name>
    <name type="synonym">Monochrysis lutheri</name>
    <dbReference type="NCBI Taxonomy" id="2081491"/>
    <lineage>
        <taxon>Eukaryota</taxon>
        <taxon>Haptista</taxon>
        <taxon>Haptophyta</taxon>
        <taxon>Pavlovophyceae</taxon>
        <taxon>Pavlovales</taxon>
        <taxon>Pavlovaceae</taxon>
        <taxon>Diacronema</taxon>
    </lineage>
</organism>
<evidence type="ECO:0000256" key="3">
    <source>
        <dbReference type="ARBA" id="ARBA00022989"/>
    </source>
</evidence>
<keyword evidence="9" id="KW-1185">Reference proteome</keyword>
<evidence type="ECO:0000313" key="8">
    <source>
        <dbReference type="EMBL" id="KAG8465589.1"/>
    </source>
</evidence>
<accession>A0A8J5XS72</accession>
<dbReference type="GO" id="GO:0022857">
    <property type="term" value="F:transmembrane transporter activity"/>
    <property type="evidence" value="ECO:0007669"/>
    <property type="project" value="InterPro"/>
</dbReference>